<accession>A0ABV7S8P5</accession>
<evidence type="ECO:0000313" key="2">
    <source>
        <dbReference type="EMBL" id="MFC3573212.1"/>
    </source>
</evidence>
<feature type="chain" id="PRO_5046005706" evidence="1">
    <location>
        <begin position="32"/>
        <end position="147"/>
    </location>
</feature>
<organism evidence="2 3">
    <name type="scientific">Streptomyces yaanensis</name>
    <dbReference type="NCBI Taxonomy" id="1142239"/>
    <lineage>
        <taxon>Bacteria</taxon>
        <taxon>Bacillati</taxon>
        <taxon>Actinomycetota</taxon>
        <taxon>Actinomycetes</taxon>
        <taxon>Kitasatosporales</taxon>
        <taxon>Streptomycetaceae</taxon>
        <taxon>Streptomyces</taxon>
    </lineage>
</organism>
<protein>
    <submittedName>
        <fullName evidence="2">Uncharacterized protein</fullName>
    </submittedName>
</protein>
<evidence type="ECO:0000256" key="1">
    <source>
        <dbReference type="SAM" id="SignalP"/>
    </source>
</evidence>
<dbReference type="RefSeq" id="WP_310779780.1">
    <property type="nucleotide sequence ID" value="NZ_JBHRWR010000003.1"/>
</dbReference>
<dbReference type="InterPro" id="IPR006311">
    <property type="entry name" value="TAT_signal"/>
</dbReference>
<gene>
    <name evidence="2" type="ORF">ACFOZ0_07950</name>
</gene>
<comment type="caution">
    <text evidence="2">The sequence shown here is derived from an EMBL/GenBank/DDBJ whole genome shotgun (WGS) entry which is preliminary data.</text>
</comment>
<keyword evidence="1" id="KW-0732">Signal</keyword>
<proteinExistence type="predicted"/>
<reference evidence="3" key="1">
    <citation type="journal article" date="2019" name="Int. J. Syst. Evol. Microbiol.">
        <title>The Global Catalogue of Microorganisms (GCM) 10K type strain sequencing project: providing services to taxonomists for standard genome sequencing and annotation.</title>
        <authorList>
            <consortium name="The Broad Institute Genomics Platform"/>
            <consortium name="The Broad Institute Genome Sequencing Center for Infectious Disease"/>
            <person name="Wu L."/>
            <person name="Ma J."/>
        </authorList>
    </citation>
    <scope>NUCLEOTIDE SEQUENCE [LARGE SCALE GENOMIC DNA]</scope>
    <source>
        <strain evidence="3">CGMCC 4.7035</strain>
    </source>
</reference>
<dbReference type="PROSITE" id="PS51318">
    <property type="entry name" value="TAT"/>
    <property type="match status" value="1"/>
</dbReference>
<dbReference type="EMBL" id="JBHRWR010000003">
    <property type="protein sequence ID" value="MFC3573212.1"/>
    <property type="molecule type" value="Genomic_DNA"/>
</dbReference>
<evidence type="ECO:0000313" key="3">
    <source>
        <dbReference type="Proteomes" id="UP001595701"/>
    </source>
</evidence>
<feature type="signal peptide" evidence="1">
    <location>
        <begin position="1"/>
        <end position="31"/>
    </location>
</feature>
<dbReference type="Proteomes" id="UP001595701">
    <property type="component" value="Unassembled WGS sequence"/>
</dbReference>
<sequence length="147" mass="15694">MASIKARLGALTGAAALTAALAVTGATPASAEPDFKFDYFQLNRPGGGFIIDAWDGADFVGDGEWWRDPGDGKPGDTVVAYDGRADGYGIEAHLMTDPERIASTRGHAKGYEDRKSGNLREGSDWVMYVCVVKGSFHKCSKEVVVYA</sequence>
<name>A0ABV7S8P5_9ACTN</name>
<keyword evidence="3" id="KW-1185">Reference proteome</keyword>